<dbReference type="FunCoup" id="A0A0D2UHT1">
    <property type="interactions" value="113"/>
</dbReference>
<accession>A0A0D2UHT1</accession>
<dbReference type="PhylomeDB" id="A0A0D2UHT1"/>
<dbReference type="Proteomes" id="UP000008743">
    <property type="component" value="Unassembled WGS sequence"/>
</dbReference>
<evidence type="ECO:0000259" key="4">
    <source>
        <dbReference type="Pfam" id="PF01073"/>
    </source>
</evidence>
<keyword evidence="3" id="KW-0812">Transmembrane</keyword>
<keyword evidence="6" id="KW-1185">Reference proteome</keyword>
<dbReference type="Gene3D" id="3.40.50.720">
    <property type="entry name" value="NAD(P)-binding Rossmann-like Domain"/>
    <property type="match status" value="1"/>
</dbReference>
<evidence type="ECO:0000313" key="5">
    <source>
        <dbReference type="EMBL" id="KJE94641.1"/>
    </source>
</evidence>
<dbReference type="PANTHER" id="PTHR43245">
    <property type="entry name" value="BIFUNCTIONAL POLYMYXIN RESISTANCE PROTEIN ARNA"/>
    <property type="match status" value="1"/>
</dbReference>
<proteinExistence type="inferred from homology"/>
<evidence type="ECO:0000256" key="2">
    <source>
        <dbReference type="ARBA" id="ARBA00023002"/>
    </source>
</evidence>
<gene>
    <name evidence="5" type="ORF">CAOG_005258</name>
</gene>
<dbReference type="InterPro" id="IPR002225">
    <property type="entry name" value="3Beta_OHSteriod_DH/Estase"/>
</dbReference>
<dbReference type="OrthoDB" id="10262413at2759"/>
<feature type="transmembrane region" description="Helical" evidence="3">
    <location>
        <begin position="278"/>
        <end position="297"/>
    </location>
</feature>
<feature type="domain" description="3-beta hydroxysteroid dehydrogenase/isomerase" evidence="4">
    <location>
        <begin position="20"/>
        <end position="274"/>
    </location>
</feature>
<name>A0A0D2UHT1_CAPO3</name>
<dbReference type="InterPro" id="IPR050177">
    <property type="entry name" value="Lipid_A_modif_metabolic_enz"/>
</dbReference>
<dbReference type="STRING" id="595528.A0A0D2UHT1"/>
<dbReference type="PANTHER" id="PTHR43245:SF51">
    <property type="entry name" value="SHORT CHAIN DEHYDROGENASE_REDUCTASE FAMILY 42E, MEMBER 2"/>
    <property type="match status" value="1"/>
</dbReference>
<keyword evidence="2 3" id="KW-0560">Oxidoreductase</keyword>
<dbReference type="eggNOG" id="KOG1430">
    <property type="taxonomic scope" value="Eukaryota"/>
</dbReference>
<protein>
    <submittedName>
        <fullName evidence="5">Sterol-4-alpha-carboxylate 3-dehydrogenase</fullName>
    </submittedName>
</protein>
<dbReference type="Pfam" id="PF01073">
    <property type="entry name" value="3Beta_HSD"/>
    <property type="match status" value="1"/>
</dbReference>
<dbReference type="InParanoid" id="A0A0D2UHT1"/>
<dbReference type="GO" id="GO:0006694">
    <property type="term" value="P:steroid biosynthetic process"/>
    <property type="evidence" value="ECO:0007669"/>
    <property type="project" value="InterPro"/>
</dbReference>
<dbReference type="AlphaFoldDB" id="A0A0D2UHT1"/>
<evidence type="ECO:0000256" key="3">
    <source>
        <dbReference type="RuleBase" id="RU004475"/>
    </source>
</evidence>
<dbReference type="EMBL" id="KE346367">
    <property type="protein sequence ID" value="KJE94641.1"/>
    <property type="molecule type" value="Genomic_DNA"/>
</dbReference>
<organism evidence="5 6">
    <name type="scientific">Capsaspora owczarzaki (strain ATCC 30864)</name>
    <dbReference type="NCBI Taxonomy" id="595528"/>
    <lineage>
        <taxon>Eukaryota</taxon>
        <taxon>Filasterea</taxon>
        <taxon>Capsaspora</taxon>
    </lineage>
</organism>
<dbReference type="InterPro" id="IPR036291">
    <property type="entry name" value="NAD(P)-bd_dom_sf"/>
</dbReference>
<dbReference type="SUPFAM" id="SSF51735">
    <property type="entry name" value="NAD(P)-binding Rossmann-fold domains"/>
    <property type="match status" value="1"/>
</dbReference>
<dbReference type="GO" id="GO:0016616">
    <property type="term" value="F:oxidoreductase activity, acting on the CH-OH group of donors, NAD or NADP as acceptor"/>
    <property type="evidence" value="ECO:0007669"/>
    <property type="project" value="InterPro"/>
</dbReference>
<keyword evidence="3" id="KW-0472">Membrane</keyword>
<keyword evidence="3" id="KW-1133">Transmembrane helix</keyword>
<comment type="similarity">
    <text evidence="1 3">Belongs to the 3-beta-HSD family.</text>
</comment>
<reference evidence="6" key="1">
    <citation type="submission" date="2011-02" db="EMBL/GenBank/DDBJ databases">
        <title>The Genome Sequence of Capsaspora owczarzaki ATCC 30864.</title>
        <authorList>
            <person name="Russ C."/>
            <person name="Cuomo C."/>
            <person name="Burger G."/>
            <person name="Gray M.W."/>
            <person name="Holland P.W.H."/>
            <person name="King N."/>
            <person name="Lang F.B.F."/>
            <person name="Roger A.J."/>
            <person name="Ruiz-Trillo I."/>
            <person name="Young S.K."/>
            <person name="Zeng Q."/>
            <person name="Gargeya S."/>
            <person name="Alvarado L."/>
            <person name="Berlin A."/>
            <person name="Chapman S.B."/>
            <person name="Chen Z."/>
            <person name="Freedman E."/>
            <person name="Gellesch M."/>
            <person name="Goldberg J."/>
            <person name="Griggs A."/>
            <person name="Gujja S."/>
            <person name="Heilman E."/>
            <person name="Heiman D."/>
            <person name="Howarth C."/>
            <person name="Mehta T."/>
            <person name="Neiman D."/>
            <person name="Pearson M."/>
            <person name="Roberts A."/>
            <person name="Saif S."/>
            <person name="Shea T."/>
            <person name="Shenoy N."/>
            <person name="Sisk P."/>
            <person name="Stolte C."/>
            <person name="Sykes S."/>
            <person name="White J."/>
            <person name="Yandava C."/>
            <person name="Haas B."/>
            <person name="Nusbaum C."/>
            <person name="Birren B."/>
        </authorList>
    </citation>
    <scope>NUCLEOTIDE SEQUENCE</scope>
    <source>
        <strain evidence="6">ATCC 30864</strain>
    </source>
</reference>
<sequence>MGASSSSSSSSSSASGLKALVIGGGGFLGRHLVDELLARGWQASVFDVRKTFDDARIPFFTGDLRKEEDLLPALRGIDVVFHCATPAPLSKNRALFIDVNVNGTKTIVAACKAAGVHRMVVTSSASVIYAGADLELANEDVPYANPPIDAYTETKAEQEQIVLDANNDTGKEATSFLTVAIRPHGIFGPRDPHLVPTLATMARAGKSKYIIGNGKNVVDFTYVKNVVHGHILAAEKLTCGSKVAGKAYHITNDEPIRFWGFMEQILVGLDYPAPYLHIPYWLVYFIALVLALITKLLSPITKLNPTFTPLTVALAGTHHSYDCARAKKDLGYAPVISLKDAIAETIATCEQWRNPKAAPAKPSKKQK</sequence>
<evidence type="ECO:0000313" key="6">
    <source>
        <dbReference type="Proteomes" id="UP000008743"/>
    </source>
</evidence>
<evidence type="ECO:0000256" key="1">
    <source>
        <dbReference type="ARBA" id="ARBA00009219"/>
    </source>
</evidence>